<reference evidence="2" key="1">
    <citation type="journal article" date="2015" name="Nature">
        <title>Complex archaea that bridge the gap between prokaryotes and eukaryotes.</title>
        <authorList>
            <person name="Spang A."/>
            <person name="Saw J.H."/>
            <person name="Jorgensen S.L."/>
            <person name="Zaremba-Niedzwiedzka K."/>
            <person name="Martijn J."/>
            <person name="Lind A.E."/>
            <person name="van Eijk R."/>
            <person name="Schleper C."/>
            <person name="Guy L."/>
            <person name="Ettema T.J."/>
        </authorList>
    </citation>
    <scope>NUCLEOTIDE SEQUENCE</scope>
</reference>
<dbReference type="AlphaFoldDB" id="A0A0F9SCU0"/>
<dbReference type="EMBL" id="LAZR01000542">
    <property type="protein sequence ID" value="KKN64829.1"/>
    <property type="molecule type" value="Genomic_DNA"/>
</dbReference>
<comment type="caution">
    <text evidence="2">The sequence shown here is derived from an EMBL/GenBank/DDBJ whole genome shotgun (WGS) entry which is preliminary data.</text>
</comment>
<evidence type="ECO:0000313" key="2">
    <source>
        <dbReference type="EMBL" id="KKN64829.1"/>
    </source>
</evidence>
<accession>A0A0F9SCU0</accession>
<organism evidence="2">
    <name type="scientific">marine sediment metagenome</name>
    <dbReference type="NCBI Taxonomy" id="412755"/>
    <lineage>
        <taxon>unclassified sequences</taxon>
        <taxon>metagenomes</taxon>
        <taxon>ecological metagenomes</taxon>
    </lineage>
</organism>
<gene>
    <name evidence="2" type="ORF">LCGC14_0487490</name>
</gene>
<evidence type="ECO:0000256" key="1">
    <source>
        <dbReference type="SAM" id="MobiDB-lite"/>
    </source>
</evidence>
<feature type="region of interest" description="Disordered" evidence="1">
    <location>
        <begin position="1"/>
        <end position="25"/>
    </location>
</feature>
<protein>
    <submittedName>
        <fullName evidence="2">Uncharacterized protein</fullName>
    </submittedName>
</protein>
<proteinExistence type="predicted"/>
<sequence>MATDDGRDPDNPIDRMMPPADNPEYHRKLKVHRDAQHQAAENAVLSDPAHAALGDRLTPVRQGIPQAAAPQPLPPTDVPPVASPVTPQEYTGLTVDPTLAQVQHMPVEPRLPEGAVPPAAPAAPAPVAAELPKTNPILAKLREDFGIENIPVTEVKVNGHVFTMRVLDVGAVTQALRFADTLSMPGSPRENSINLQIALTSFAISAIDGTPVWKVFEVDVPESELVMVEGENRPIFAPMSPPSNVRILGATNLMDFLSGQASSTLLAELWDKYQSVVDPQGSLDSLMNSILDGEVEEPSVPLP</sequence>
<name>A0A0F9SCU0_9ZZZZ</name>
<feature type="compositionally biased region" description="Basic and acidic residues" evidence="1">
    <location>
        <begin position="1"/>
        <end position="13"/>
    </location>
</feature>